<dbReference type="InterPro" id="IPR043502">
    <property type="entry name" value="DNA/RNA_pol_sf"/>
</dbReference>
<evidence type="ECO:0000313" key="1">
    <source>
        <dbReference type="EMBL" id="KOC60082.1"/>
    </source>
</evidence>
<gene>
    <name evidence="1" type="ORF">WH47_09453</name>
</gene>
<accession>A0A0L7QN58</accession>
<keyword evidence="2" id="KW-1185">Reference proteome</keyword>
<dbReference type="GO" id="GO:0071897">
    <property type="term" value="P:DNA biosynthetic process"/>
    <property type="evidence" value="ECO:0007669"/>
    <property type="project" value="UniProtKB-ARBA"/>
</dbReference>
<reference evidence="1 2" key="1">
    <citation type="submission" date="2015-07" db="EMBL/GenBank/DDBJ databases">
        <title>The genome of Habropoda laboriosa.</title>
        <authorList>
            <person name="Pan H."/>
            <person name="Kapheim K."/>
        </authorList>
    </citation>
    <scope>NUCLEOTIDE SEQUENCE [LARGE SCALE GENOMIC DNA]</scope>
    <source>
        <strain evidence="1">0110345459</strain>
    </source>
</reference>
<dbReference type="PANTHER" id="PTHR24559:SF435">
    <property type="entry name" value="RIBONUCLEASE H"/>
    <property type="match status" value="1"/>
</dbReference>
<dbReference type="EMBL" id="KQ414857">
    <property type="protein sequence ID" value="KOC60082.1"/>
    <property type="molecule type" value="Genomic_DNA"/>
</dbReference>
<dbReference type="PANTHER" id="PTHR24559">
    <property type="entry name" value="TRANSPOSON TY3-I GAG-POL POLYPROTEIN"/>
    <property type="match status" value="1"/>
</dbReference>
<sequence length="61" mass="7095">PVYQRPRRLCPQEKTEVNEQTDPWVKGGIVRLSHSNYASPIILVKKKNGSTRICVEYRQLN</sequence>
<protein>
    <submittedName>
        <fullName evidence="1">Uncharacterized protein</fullName>
    </submittedName>
</protein>
<dbReference type="InterPro" id="IPR053134">
    <property type="entry name" value="RNA-dir_DNA_polymerase"/>
</dbReference>
<dbReference type="STRING" id="597456.A0A0L7QN58"/>
<dbReference type="AlphaFoldDB" id="A0A0L7QN58"/>
<dbReference type="Proteomes" id="UP000053825">
    <property type="component" value="Unassembled WGS sequence"/>
</dbReference>
<dbReference type="SUPFAM" id="SSF56672">
    <property type="entry name" value="DNA/RNA polymerases"/>
    <property type="match status" value="1"/>
</dbReference>
<name>A0A0L7QN58_9HYME</name>
<feature type="non-terminal residue" evidence="1">
    <location>
        <position position="1"/>
    </location>
</feature>
<evidence type="ECO:0000313" key="2">
    <source>
        <dbReference type="Proteomes" id="UP000053825"/>
    </source>
</evidence>
<proteinExistence type="predicted"/>
<dbReference type="Gene3D" id="3.10.10.10">
    <property type="entry name" value="HIV Type 1 Reverse Transcriptase, subunit A, domain 1"/>
    <property type="match status" value="1"/>
</dbReference>
<organism evidence="1 2">
    <name type="scientific">Habropoda laboriosa</name>
    <dbReference type="NCBI Taxonomy" id="597456"/>
    <lineage>
        <taxon>Eukaryota</taxon>
        <taxon>Metazoa</taxon>
        <taxon>Ecdysozoa</taxon>
        <taxon>Arthropoda</taxon>
        <taxon>Hexapoda</taxon>
        <taxon>Insecta</taxon>
        <taxon>Pterygota</taxon>
        <taxon>Neoptera</taxon>
        <taxon>Endopterygota</taxon>
        <taxon>Hymenoptera</taxon>
        <taxon>Apocrita</taxon>
        <taxon>Aculeata</taxon>
        <taxon>Apoidea</taxon>
        <taxon>Anthophila</taxon>
        <taxon>Apidae</taxon>
        <taxon>Habropoda</taxon>
    </lineage>
</organism>